<sequence>MANHSDLIKWQKKIDVLRAMNGIDPAPADVKKEAGDRIKQLETAVTKFNACYSTNYQKTRRALEEQSGGTASFLKDVIEEFDRLPGATNYKKAIVAVDAAIRTMADDVATKKKAVETAEKARDEQKQKVAAIEPALKGVETLCDDLGKWGADVAKARKEAEAIPIDQRPIEAWSAISRLQAALAALDANLAQADPAATQAATLNTEMNNLETLLKDYREKGRALDTAKAARQAAEDDLAAARQTRADSILLVYEALSNAPPDEDDEDDEEEEEEVVPITELDPNPVENQVGAAGDTTAQTANEAISAGDIN</sequence>
<keyword evidence="1" id="KW-0175">Coiled coil</keyword>
<protein>
    <submittedName>
        <fullName evidence="3">Uncharacterized protein</fullName>
    </submittedName>
</protein>
<reference evidence="3" key="1">
    <citation type="submission" date="2016-01" db="EMBL/GenBank/DDBJ databases">
        <authorList>
            <person name="Mcilroy J.S."/>
            <person name="Karst M S."/>
            <person name="Albertsen M."/>
        </authorList>
    </citation>
    <scope>NUCLEOTIDE SEQUENCE</scope>
    <source>
        <strain evidence="3">Cfx-K</strain>
    </source>
</reference>
<evidence type="ECO:0000256" key="1">
    <source>
        <dbReference type="SAM" id="Coils"/>
    </source>
</evidence>
<accession>A0A160T878</accession>
<dbReference type="AlphaFoldDB" id="A0A160T878"/>
<evidence type="ECO:0000313" key="4">
    <source>
        <dbReference type="Proteomes" id="UP000215027"/>
    </source>
</evidence>
<feature type="region of interest" description="Disordered" evidence="2">
    <location>
        <begin position="258"/>
        <end position="311"/>
    </location>
</feature>
<feature type="compositionally biased region" description="Acidic residues" evidence="2">
    <location>
        <begin position="261"/>
        <end position="275"/>
    </location>
</feature>
<dbReference type="RefSeq" id="WP_095045537.1">
    <property type="nucleotide sequence ID" value="NZ_LN890656.1"/>
</dbReference>
<feature type="coiled-coil region" evidence="1">
    <location>
        <begin position="200"/>
        <end position="244"/>
    </location>
</feature>
<organism evidence="3 4">
    <name type="scientific">Candidatus Promineifilum breve</name>
    <dbReference type="NCBI Taxonomy" id="1806508"/>
    <lineage>
        <taxon>Bacteria</taxon>
        <taxon>Bacillati</taxon>
        <taxon>Chloroflexota</taxon>
        <taxon>Ardenticatenia</taxon>
        <taxon>Candidatus Promineifilales</taxon>
        <taxon>Candidatus Promineifilaceae</taxon>
        <taxon>Candidatus Promineifilum</taxon>
    </lineage>
</organism>
<name>A0A160T878_9CHLR</name>
<gene>
    <name evidence="3" type="ORF">CFX0092_B0698</name>
</gene>
<keyword evidence="4" id="KW-1185">Reference proteome</keyword>
<evidence type="ECO:0000256" key="2">
    <source>
        <dbReference type="SAM" id="MobiDB-lite"/>
    </source>
</evidence>
<evidence type="ECO:0000313" key="3">
    <source>
        <dbReference type="EMBL" id="CUS06232.1"/>
    </source>
</evidence>
<dbReference type="EMBL" id="LN890656">
    <property type="protein sequence ID" value="CUS06232.1"/>
    <property type="molecule type" value="Genomic_DNA"/>
</dbReference>
<dbReference type="KEGG" id="pbf:CFX0092_B0698"/>
<proteinExistence type="predicted"/>
<dbReference type="Proteomes" id="UP000215027">
    <property type="component" value="Chromosome II"/>
</dbReference>